<dbReference type="NCBIfam" id="TIGR00536">
    <property type="entry name" value="hemK_fam"/>
    <property type="match status" value="1"/>
</dbReference>
<dbReference type="GO" id="GO:0003676">
    <property type="term" value="F:nucleic acid binding"/>
    <property type="evidence" value="ECO:0007669"/>
    <property type="project" value="InterPro"/>
</dbReference>
<dbReference type="NCBIfam" id="TIGR03534">
    <property type="entry name" value="RF_mod_PrmC"/>
    <property type="match status" value="1"/>
</dbReference>
<dbReference type="CDD" id="cd02440">
    <property type="entry name" value="AdoMet_MTases"/>
    <property type="match status" value="1"/>
</dbReference>
<dbReference type="Gene3D" id="3.40.50.150">
    <property type="entry name" value="Vaccinia Virus protein VP39"/>
    <property type="match status" value="1"/>
</dbReference>
<sequence length="316" mass="35895">MSLTIKQLKAQFTSIYADLPTHWQRDWLLHIIDKPSGFLISDDDHLLSDDEYTRWQVGMNKMQAGTPLAYLTGVQAFWGLDFAVNEHTLIPRPDTEVLVEQVLIWIEQQSQDAQHRWQTNQHQPLKLLDMGTGSGCVAISLAFELNQRQHKKHQQYFNSQSWQVFATDISPQALTIAKKNSLSNLNDSKNLDLTQTSITFLQSHWFNDLPIPQYDDDKFMVIVSNPPYIDKADAHLANLTAEPITALVADKQGLADIESIIMGARAYLQVNGLLAIEHGYTQAKAVRNIFDTYGYHNVRTVQDYAGQDRVSLGELE</sequence>
<proteinExistence type="predicted"/>
<dbReference type="GO" id="GO:0032259">
    <property type="term" value="P:methylation"/>
    <property type="evidence" value="ECO:0007669"/>
    <property type="project" value="UniProtKB-KW"/>
</dbReference>
<dbReference type="PANTHER" id="PTHR18895">
    <property type="entry name" value="HEMK METHYLTRANSFERASE"/>
    <property type="match status" value="1"/>
</dbReference>
<dbReference type="OrthoDB" id="9800643at2"/>
<evidence type="ECO:0000256" key="3">
    <source>
        <dbReference type="ARBA" id="ARBA00022691"/>
    </source>
</evidence>
<dbReference type="PROSITE" id="PS00092">
    <property type="entry name" value="N6_MTASE"/>
    <property type="match status" value="1"/>
</dbReference>
<evidence type="ECO:0000256" key="2">
    <source>
        <dbReference type="ARBA" id="ARBA00022679"/>
    </source>
</evidence>
<dbReference type="AlphaFoldDB" id="A0A1T0CHN6"/>
<dbReference type="InterPro" id="IPR029063">
    <property type="entry name" value="SAM-dependent_MTases_sf"/>
</dbReference>
<dbReference type="RefSeq" id="WP_078306613.1">
    <property type="nucleotide sequence ID" value="NZ_CP147511.1"/>
</dbReference>
<reference evidence="5 6" key="1">
    <citation type="submission" date="2017-02" db="EMBL/GenBank/DDBJ databases">
        <title>Draft genome sequence of Moraxella lincolnii CCUG 9405T type strain.</title>
        <authorList>
            <person name="Salva-Serra F."/>
            <person name="Engstrom-Jakobsson H."/>
            <person name="Thorell K."/>
            <person name="Jaen-Luchoro D."/>
            <person name="Gonzales-Siles L."/>
            <person name="Karlsson R."/>
            <person name="Yazdan S."/>
            <person name="Boulund F."/>
            <person name="Johnning A."/>
            <person name="Engstrand L."/>
            <person name="Kristiansson E."/>
            <person name="Moore E."/>
        </authorList>
    </citation>
    <scope>NUCLEOTIDE SEQUENCE [LARGE SCALE GENOMIC DNA]</scope>
    <source>
        <strain evidence="5 6">CCUG 9405</strain>
    </source>
</reference>
<comment type="caution">
    <text evidence="5">The sequence shown here is derived from an EMBL/GenBank/DDBJ whole genome shotgun (WGS) entry which is preliminary data.</text>
</comment>
<keyword evidence="3" id="KW-0949">S-adenosyl-L-methionine</keyword>
<keyword evidence="6" id="KW-1185">Reference proteome</keyword>
<dbReference type="Proteomes" id="UP000191094">
    <property type="component" value="Unassembled WGS sequence"/>
</dbReference>
<protein>
    <submittedName>
        <fullName evidence="5">Protein-(Glutamine-N5) methyltransferase, release factor-specific</fullName>
    </submittedName>
</protein>
<accession>A0A1T0CHN6</accession>
<dbReference type="SUPFAM" id="SSF53335">
    <property type="entry name" value="S-adenosyl-L-methionine-dependent methyltransferases"/>
    <property type="match status" value="1"/>
</dbReference>
<keyword evidence="2 5" id="KW-0808">Transferase</keyword>
<dbReference type="InterPro" id="IPR025714">
    <property type="entry name" value="Methyltranfer_dom"/>
</dbReference>
<name>A0A1T0CHN6_9GAMM</name>
<dbReference type="Gene3D" id="1.10.8.10">
    <property type="entry name" value="DNA helicase RuvA subunit, C-terminal domain"/>
    <property type="match status" value="1"/>
</dbReference>
<dbReference type="STRING" id="90241.B0682_03060"/>
<feature type="domain" description="Methyltransferase" evidence="4">
    <location>
        <begin position="125"/>
        <end position="286"/>
    </location>
</feature>
<evidence type="ECO:0000313" key="5">
    <source>
        <dbReference type="EMBL" id="OOS21651.1"/>
    </source>
</evidence>
<evidence type="ECO:0000256" key="1">
    <source>
        <dbReference type="ARBA" id="ARBA00022603"/>
    </source>
</evidence>
<dbReference type="GO" id="GO:0036009">
    <property type="term" value="F:protein-glutamine N-methyltransferase activity"/>
    <property type="evidence" value="ECO:0007669"/>
    <property type="project" value="TreeGrafter"/>
</dbReference>
<dbReference type="InterPro" id="IPR050320">
    <property type="entry name" value="N5-glutamine_MTase"/>
</dbReference>
<dbReference type="InterPro" id="IPR002052">
    <property type="entry name" value="DNA_methylase_N6_adenine_CS"/>
</dbReference>
<evidence type="ECO:0000313" key="6">
    <source>
        <dbReference type="Proteomes" id="UP000191094"/>
    </source>
</evidence>
<dbReference type="Pfam" id="PF13847">
    <property type="entry name" value="Methyltransf_31"/>
    <property type="match status" value="1"/>
</dbReference>
<keyword evidence="1 5" id="KW-0489">Methyltransferase</keyword>
<dbReference type="EMBL" id="MUYT01000004">
    <property type="protein sequence ID" value="OOS21651.1"/>
    <property type="molecule type" value="Genomic_DNA"/>
</dbReference>
<dbReference type="InterPro" id="IPR019874">
    <property type="entry name" value="RF_methyltr_PrmC"/>
</dbReference>
<gene>
    <name evidence="5" type="ORF">B0682_03060</name>
</gene>
<evidence type="ECO:0000259" key="4">
    <source>
        <dbReference type="Pfam" id="PF13847"/>
    </source>
</evidence>
<organism evidence="5 6">
    <name type="scientific">Lwoffella lincolnii</name>
    <dbReference type="NCBI Taxonomy" id="90241"/>
    <lineage>
        <taxon>Bacteria</taxon>
        <taxon>Pseudomonadati</taxon>
        <taxon>Pseudomonadota</taxon>
        <taxon>Gammaproteobacteria</taxon>
        <taxon>Moraxellales</taxon>
        <taxon>Moraxellaceae</taxon>
        <taxon>Lwoffella</taxon>
    </lineage>
</organism>
<dbReference type="InterPro" id="IPR004556">
    <property type="entry name" value="HemK-like"/>
</dbReference>
<dbReference type="PANTHER" id="PTHR18895:SF74">
    <property type="entry name" value="MTRF1L RELEASE FACTOR GLUTAMINE METHYLTRANSFERASE"/>
    <property type="match status" value="1"/>
</dbReference>